<name>A0A0G3BK07_9BURK</name>
<protein>
    <submittedName>
        <fullName evidence="1">Uncharacterized protein</fullName>
    </submittedName>
</protein>
<proteinExistence type="predicted"/>
<dbReference type="EMBL" id="CP011371">
    <property type="protein sequence ID" value="AKJ28293.1"/>
    <property type="molecule type" value="Genomic_DNA"/>
</dbReference>
<dbReference type="Proteomes" id="UP000035352">
    <property type="component" value="Chromosome"/>
</dbReference>
<reference evidence="1 2" key="1">
    <citation type="submission" date="2015-05" db="EMBL/GenBank/DDBJ databases">
        <authorList>
            <person name="Tang B."/>
            <person name="Yu Y."/>
        </authorList>
    </citation>
    <scope>NUCLEOTIDE SEQUENCE [LARGE SCALE GENOMIC DNA]</scope>
    <source>
        <strain evidence="1 2">DSM 7029</strain>
    </source>
</reference>
<evidence type="ECO:0000313" key="1">
    <source>
        <dbReference type="EMBL" id="AKJ28293.1"/>
    </source>
</evidence>
<organism evidence="1 2">
    <name type="scientific">Caldimonas brevitalea</name>
    <dbReference type="NCBI Taxonomy" id="413882"/>
    <lineage>
        <taxon>Bacteria</taxon>
        <taxon>Pseudomonadati</taxon>
        <taxon>Pseudomonadota</taxon>
        <taxon>Betaproteobacteria</taxon>
        <taxon>Burkholderiales</taxon>
        <taxon>Sphaerotilaceae</taxon>
        <taxon>Caldimonas</taxon>
    </lineage>
</organism>
<dbReference type="AlphaFoldDB" id="A0A0G3BK07"/>
<accession>A0A0G3BK07</accession>
<dbReference type="STRING" id="413882.AAW51_1602"/>
<gene>
    <name evidence="1" type="ORF">AAW51_1602</name>
</gene>
<sequence>MLYFQYDEARDEYAKTLRLEVARRPLESALTAPDAIVIRRRDGSIGLNDVYRWGGCGQTAVDLKVESVVGRNWNGWVVEQVFPMPKRPLRSEACQKFTPEYKCVDMTFGNDKMSVQLASHCFLRKRVHNLDKELSYDVFMDTIKTIEFHEGSVSVPRSN</sequence>
<keyword evidence="2" id="KW-1185">Reference proteome</keyword>
<dbReference type="KEGG" id="pbh:AAW51_1602"/>
<evidence type="ECO:0000313" key="2">
    <source>
        <dbReference type="Proteomes" id="UP000035352"/>
    </source>
</evidence>